<evidence type="ECO:0008006" key="3">
    <source>
        <dbReference type="Google" id="ProtNLM"/>
    </source>
</evidence>
<dbReference type="RefSeq" id="WP_090589455.1">
    <property type="nucleotide sequence ID" value="NZ_LT629688.1"/>
</dbReference>
<accession>A0A1G6RG80</accession>
<dbReference type="STRING" id="675864.SAMN04489747_0019"/>
<dbReference type="AlphaFoldDB" id="A0A1G6RG80"/>
<dbReference type="OrthoDB" id="5096482at2"/>
<sequence length="546" mass="60529">MTSTAAHPRTGSGITFLFSSFTGLPDQYLQGYAFDDADYVFGSGAEDLHQSTGRRIEPGGDGCYVSVSRTEDGHVVGVDGSGLKKVFYYSDGPTWCVSNSLTRLAGHLQEHGVRLTVSFAHLMGVKVRHGITAQQSTYQTFFNEVRLLPTRNYLHVDWRGLHVCTLPRPEPVDYVTALRGYLSTWTRRCATLLGVPGIQITSDITGGVDSRSIFALLHRTTDLLGEPVSRVRFRSGVGERWAADFEAAGRIASRHGFRLNPPPGVRTLLGGATEGSRPLTGPERYTEWRDLCLGNYLSIYFPSRTLDPWSPRFHGGGGGNHRPFYSPGEPEEFLAQFDQVKPTYLRAAWQAEMRGCFDTLRADQPTVDPMVMHYREFRNRFHAGRDPQYAAVLAPLSSNPIKALSHHPDKVATRQIYFDVMESLVPGLLDLPYDDPRKAPSAENHRDLTVVDVRLERPGRVWIGRSEDEAAPPGGDDTSPFDLLARDLERSRRPLVLDFLGEKVAATAHEVVESARTTQKFAHANDARDTTRMLTVGFALEVAGVG</sequence>
<protein>
    <recommendedName>
        <fullName evidence="3">Asparagine synthase (Glutamine-hydrolysing)</fullName>
    </recommendedName>
</protein>
<gene>
    <name evidence="1" type="ORF">SAMN04489747_0019</name>
</gene>
<reference evidence="1 2" key="1">
    <citation type="submission" date="2016-10" db="EMBL/GenBank/DDBJ databases">
        <authorList>
            <person name="de Groot N.N."/>
        </authorList>
    </citation>
    <scope>NUCLEOTIDE SEQUENCE [LARGE SCALE GENOMIC DNA]</scope>
    <source>
        <strain evidence="1 2">MON 2.2</strain>
    </source>
</reference>
<proteinExistence type="predicted"/>
<organism evidence="1 2">
    <name type="scientific">Auraticoccus monumenti</name>
    <dbReference type="NCBI Taxonomy" id="675864"/>
    <lineage>
        <taxon>Bacteria</taxon>
        <taxon>Bacillati</taxon>
        <taxon>Actinomycetota</taxon>
        <taxon>Actinomycetes</taxon>
        <taxon>Propionibacteriales</taxon>
        <taxon>Propionibacteriaceae</taxon>
        <taxon>Auraticoccus</taxon>
    </lineage>
</organism>
<dbReference type="Proteomes" id="UP000198546">
    <property type="component" value="Chromosome i"/>
</dbReference>
<dbReference type="EMBL" id="LT629688">
    <property type="protein sequence ID" value="SDD03649.1"/>
    <property type="molecule type" value="Genomic_DNA"/>
</dbReference>
<keyword evidence="2" id="KW-1185">Reference proteome</keyword>
<evidence type="ECO:0000313" key="1">
    <source>
        <dbReference type="EMBL" id="SDD03649.1"/>
    </source>
</evidence>
<evidence type="ECO:0000313" key="2">
    <source>
        <dbReference type="Proteomes" id="UP000198546"/>
    </source>
</evidence>
<name>A0A1G6RG80_9ACTN</name>